<dbReference type="AlphaFoldDB" id="A0A1E3GZ66"/>
<comment type="caution">
    <text evidence="2">The sequence shown here is derived from an EMBL/GenBank/DDBJ whole genome shotgun (WGS) entry which is preliminary data.</text>
</comment>
<keyword evidence="3" id="KW-1185">Reference proteome</keyword>
<accession>A0A1E3GZ66</accession>
<dbReference type="CDD" id="cd06554">
    <property type="entry name" value="ASCH_ASC-1_like"/>
    <property type="match status" value="1"/>
</dbReference>
<protein>
    <submittedName>
        <fullName evidence="2">ASCH domain protein</fullName>
    </submittedName>
</protein>
<evidence type="ECO:0000313" key="2">
    <source>
        <dbReference type="EMBL" id="ODN69225.1"/>
    </source>
</evidence>
<evidence type="ECO:0000259" key="1">
    <source>
        <dbReference type="Pfam" id="PF04266"/>
    </source>
</evidence>
<dbReference type="RefSeq" id="WP_069307820.1">
    <property type="nucleotide sequence ID" value="NZ_MCRJ01000103.1"/>
</dbReference>
<dbReference type="InterPro" id="IPR015947">
    <property type="entry name" value="PUA-like_sf"/>
</dbReference>
<dbReference type="SUPFAM" id="SSF88697">
    <property type="entry name" value="PUA domain-like"/>
    <property type="match status" value="1"/>
</dbReference>
<dbReference type="InterPro" id="IPR007374">
    <property type="entry name" value="ASCH_domain"/>
</dbReference>
<sequence>MRALSIMQPWAWLIVAGHKDIENRTRATGVRGRILVHAGKRVDLDAMTEIKAGRHPVTGRPLRLTLPGAFPTGAVVGEVEIVMCVTDHRSDWFVGDHGFVLRNPLEFAPEPWRGQLGFFDIPDDTARRLVPLTPASAGQGRLI</sequence>
<dbReference type="EMBL" id="MCRJ01000103">
    <property type="protein sequence ID" value="ODN69225.1"/>
    <property type="molecule type" value="Genomic_DNA"/>
</dbReference>
<dbReference type="Pfam" id="PF04266">
    <property type="entry name" value="ASCH"/>
    <property type="match status" value="1"/>
</dbReference>
<organism evidence="2 3">
    <name type="scientific">Methylobrevis pamukkalensis</name>
    <dbReference type="NCBI Taxonomy" id="1439726"/>
    <lineage>
        <taxon>Bacteria</taxon>
        <taxon>Pseudomonadati</taxon>
        <taxon>Pseudomonadota</taxon>
        <taxon>Alphaproteobacteria</taxon>
        <taxon>Hyphomicrobiales</taxon>
        <taxon>Pleomorphomonadaceae</taxon>
        <taxon>Methylobrevis</taxon>
    </lineage>
</organism>
<proteinExistence type="predicted"/>
<dbReference type="Gene3D" id="2.30.130.30">
    <property type="entry name" value="Hypothetical protein"/>
    <property type="match status" value="1"/>
</dbReference>
<reference evidence="2 3" key="1">
    <citation type="submission" date="2016-07" db="EMBL/GenBank/DDBJ databases">
        <title>Draft Genome Sequence of Methylobrevis pamukkalensis PK2.</title>
        <authorList>
            <person name="Vasilenko O.V."/>
            <person name="Doronina N.V."/>
            <person name="Shmareva M.N."/>
            <person name="Tarlachkov S.V."/>
            <person name="Mustakhimov I."/>
            <person name="Trotsenko Y.A."/>
        </authorList>
    </citation>
    <scope>NUCLEOTIDE SEQUENCE [LARGE SCALE GENOMIC DNA]</scope>
    <source>
        <strain evidence="2 3">PK2</strain>
    </source>
</reference>
<dbReference type="OrthoDB" id="359066at2"/>
<name>A0A1E3GZ66_9HYPH</name>
<evidence type="ECO:0000313" key="3">
    <source>
        <dbReference type="Proteomes" id="UP000094622"/>
    </source>
</evidence>
<dbReference type="Proteomes" id="UP000094622">
    <property type="component" value="Unassembled WGS sequence"/>
</dbReference>
<feature type="domain" description="ASCH" evidence="1">
    <location>
        <begin position="4"/>
        <end position="86"/>
    </location>
</feature>
<gene>
    <name evidence="2" type="ORF">A6302_03487</name>
</gene>